<protein>
    <submittedName>
        <fullName evidence="2">Uncharacterized protein</fullName>
    </submittedName>
</protein>
<accession>A0A4U5MSJ5</accession>
<keyword evidence="1" id="KW-1133">Transmembrane helix</keyword>
<keyword evidence="3" id="KW-1185">Reference proteome</keyword>
<keyword evidence="1" id="KW-0472">Membrane</keyword>
<proteinExistence type="predicted"/>
<dbReference type="EMBL" id="AZBU02000006">
    <property type="protein sequence ID" value="TKR72670.1"/>
    <property type="molecule type" value="Genomic_DNA"/>
</dbReference>
<organism evidence="2 3">
    <name type="scientific">Steinernema carpocapsae</name>
    <name type="common">Entomopathogenic nematode</name>
    <dbReference type="NCBI Taxonomy" id="34508"/>
    <lineage>
        <taxon>Eukaryota</taxon>
        <taxon>Metazoa</taxon>
        <taxon>Ecdysozoa</taxon>
        <taxon>Nematoda</taxon>
        <taxon>Chromadorea</taxon>
        <taxon>Rhabditida</taxon>
        <taxon>Tylenchina</taxon>
        <taxon>Panagrolaimomorpha</taxon>
        <taxon>Strongyloidoidea</taxon>
        <taxon>Steinernematidae</taxon>
        <taxon>Steinernema</taxon>
    </lineage>
</organism>
<dbReference type="Proteomes" id="UP000298663">
    <property type="component" value="Unassembled WGS sequence"/>
</dbReference>
<dbReference type="AlphaFoldDB" id="A0A4U5MSJ5"/>
<evidence type="ECO:0000256" key="1">
    <source>
        <dbReference type="SAM" id="Phobius"/>
    </source>
</evidence>
<reference evidence="2 3" key="1">
    <citation type="journal article" date="2015" name="Genome Biol.">
        <title>Comparative genomics of Steinernema reveals deeply conserved gene regulatory networks.</title>
        <authorList>
            <person name="Dillman A.R."/>
            <person name="Macchietto M."/>
            <person name="Porter C.F."/>
            <person name="Rogers A."/>
            <person name="Williams B."/>
            <person name="Antoshechkin I."/>
            <person name="Lee M.M."/>
            <person name="Goodwin Z."/>
            <person name="Lu X."/>
            <person name="Lewis E.E."/>
            <person name="Goodrich-Blair H."/>
            <person name="Stock S.P."/>
            <person name="Adams B.J."/>
            <person name="Sternberg P.W."/>
            <person name="Mortazavi A."/>
        </authorList>
    </citation>
    <scope>NUCLEOTIDE SEQUENCE [LARGE SCALE GENOMIC DNA]</scope>
    <source>
        <strain evidence="2 3">ALL</strain>
    </source>
</reference>
<feature type="transmembrane region" description="Helical" evidence="1">
    <location>
        <begin position="62"/>
        <end position="79"/>
    </location>
</feature>
<evidence type="ECO:0000313" key="2">
    <source>
        <dbReference type="EMBL" id="TKR72670.1"/>
    </source>
</evidence>
<sequence length="122" mass="14543">MASVLDKNKSRAKVGIQFPRFIKVGWKELLRHALYEELEESKRYIHRHAHLSILNRMIKMKISLIAHIVTVLSFLHPLFRYSDEQFKIDVELEWIRGRFPEAPNLLRQQQLRIRVSLVKSVV</sequence>
<reference evidence="2 3" key="2">
    <citation type="journal article" date="2019" name="G3 (Bethesda)">
        <title>Hybrid Assembly of the Genome of the Entomopathogenic Nematode Steinernema carpocapsae Identifies the X-Chromosome.</title>
        <authorList>
            <person name="Serra L."/>
            <person name="Macchietto M."/>
            <person name="Macias-Munoz A."/>
            <person name="McGill C.J."/>
            <person name="Rodriguez I.M."/>
            <person name="Rodriguez B."/>
            <person name="Murad R."/>
            <person name="Mortazavi A."/>
        </authorList>
    </citation>
    <scope>NUCLEOTIDE SEQUENCE [LARGE SCALE GENOMIC DNA]</scope>
    <source>
        <strain evidence="2 3">ALL</strain>
    </source>
</reference>
<keyword evidence="1" id="KW-0812">Transmembrane</keyword>
<gene>
    <name evidence="2" type="ORF">L596_020083</name>
</gene>
<name>A0A4U5MSJ5_STECR</name>
<comment type="caution">
    <text evidence="2">The sequence shown here is derived from an EMBL/GenBank/DDBJ whole genome shotgun (WGS) entry which is preliminary data.</text>
</comment>
<evidence type="ECO:0000313" key="3">
    <source>
        <dbReference type="Proteomes" id="UP000298663"/>
    </source>
</evidence>